<dbReference type="PROSITE" id="PS50109">
    <property type="entry name" value="HIS_KIN"/>
    <property type="match status" value="1"/>
</dbReference>
<keyword evidence="6" id="KW-0418">Kinase</keyword>
<dbReference type="Pfam" id="PF00512">
    <property type="entry name" value="HisKA"/>
    <property type="match status" value="1"/>
</dbReference>
<dbReference type="InterPro" id="IPR036890">
    <property type="entry name" value="HATPase_C_sf"/>
</dbReference>
<comment type="caution">
    <text evidence="6">The sequence shown here is derived from an EMBL/GenBank/DDBJ whole genome shotgun (WGS) entry which is preliminary data.</text>
</comment>
<evidence type="ECO:0000313" key="7">
    <source>
        <dbReference type="Proteomes" id="UP001204144"/>
    </source>
</evidence>
<keyword evidence="7" id="KW-1185">Reference proteome</keyword>
<evidence type="ECO:0000256" key="4">
    <source>
        <dbReference type="SAM" id="Phobius"/>
    </source>
</evidence>
<dbReference type="InterPro" id="IPR004358">
    <property type="entry name" value="Sig_transdc_His_kin-like_C"/>
</dbReference>
<reference evidence="6 7" key="1">
    <citation type="submission" date="2018-11" db="EMBL/GenBank/DDBJ databases">
        <title>Novel bacteria species description.</title>
        <authorList>
            <person name="Han J.-H."/>
        </authorList>
    </citation>
    <scope>NUCLEOTIDE SEQUENCE [LARGE SCALE GENOMIC DNA]</scope>
    <source>
        <strain evidence="6 7">KCTC23259</strain>
    </source>
</reference>
<organism evidence="6 7">
    <name type="scientific">Lacihabitans soyangensis</name>
    <dbReference type="NCBI Taxonomy" id="869394"/>
    <lineage>
        <taxon>Bacteria</taxon>
        <taxon>Pseudomonadati</taxon>
        <taxon>Bacteroidota</taxon>
        <taxon>Cytophagia</taxon>
        <taxon>Cytophagales</taxon>
        <taxon>Leadbetterellaceae</taxon>
        <taxon>Lacihabitans</taxon>
    </lineage>
</organism>
<evidence type="ECO:0000256" key="2">
    <source>
        <dbReference type="ARBA" id="ARBA00012438"/>
    </source>
</evidence>
<name>A0AAE3H2L2_9BACT</name>
<dbReference type="GO" id="GO:0000155">
    <property type="term" value="F:phosphorelay sensor kinase activity"/>
    <property type="evidence" value="ECO:0007669"/>
    <property type="project" value="InterPro"/>
</dbReference>
<dbReference type="SUPFAM" id="SSF47384">
    <property type="entry name" value="Homodimeric domain of signal transducing histidine kinase"/>
    <property type="match status" value="1"/>
</dbReference>
<dbReference type="CDD" id="cd00082">
    <property type="entry name" value="HisKA"/>
    <property type="match status" value="1"/>
</dbReference>
<dbReference type="InterPro" id="IPR005467">
    <property type="entry name" value="His_kinase_dom"/>
</dbReference>
<dbReference type="PANTHER" id="PTHR43547:SF2">
    <property type="entry name" value="HYBRID SIGNAL TRANSDUCTION HISTIDINE KINASE C"/>
    <property type="match status" value="1"/>
</dbReference>
<gene>
    <name evidence="6" type="ORF">EGI31_12640</name>
</gene>
<evidence type="ECO:0000259" key="5">
    <source>
        <dbReference type="PROSITE" id="PS50109"/>
    </source>
</evidence>
<dbReference type="PRINTS" id="PR00344">
    <property type="entry name" value="BCTRLSENSOR"/>
</dbReference>
<feature type="domain" description="Histidine kinase" evidence="5">
    <location>
        <begin position="257"/>
        <end position="476"/>
    </location>
</feature>
<dbReference type="EC" id="2.7.13.3" evidence="2"/>
<dbReference type="SUPFAM" id="SSF55874">
    <property type="entry name" value="ATPase domain of HSP90 chaperone/DNA topoisomerase II/histidine kinase"/>
    <property type="match status" value="1"/>
</dbReference>
<proteinExistence type="predicted"/>
<dbReference type="RefSeq" id="WP_255037571.1">
    <property type="nucleotide sequence ID" value="NZ_RJUF01000040.1"/>
</dbReference>
<keyword evidence="6" id="KW-0808">Transferase</keyword>
<dbReference type="Gene3D" id="1.10.287.130">
    <property type="match status" value="1"/>
</dbReference>
<keyword evidence="4" id="KW-1133">Transmembrane helix</keyword>
<feature type="transmembrane region" description="Helical" evidence="4">
    <location>
        <begin position="216"/>
        <end position="238"/>
    </location>
</feature>
<dbReference type="AlphaFoldDB" id="A0AAE3H2L2"/>
<dbReference type="InterPro" id="IPR036097">
    <property type="entry name" value="HisK_dim/P_sf"/>
</dbReference>
<evidence type="ECO:0000256" key="3">
    <source>
        <dbReference type="ARBA" id="ARBA00022553"/>
    </source>
</evidence>
<dbReference type="CDD" id="cd00075">
    <property type="entry name" value="HATPase"/>
    <property type="match status" value="1"/>
</dbReference>
<evidence type="ECO:0000313" key="6">
    <source>
        <dbReference type="EMBL" id="MCP9763802.1"/>
    </source>
</evidence>
<sequence>MLKQKKTKLSNWMMAISLLMLGTFLGFYLFSTYTTEKERIEREMGYVFTNSIQEIESKLMGSLIKITKKGDNNVSININSLPEKKVAVFSSKTELGKSGGKEIHFSNRIERRSIETKSDAKEVNGMLSVMLKVDRRSNKDSIIKLERFWSLESILPKIKTQFAANLAKGKLDANYTMVLDSLKPSQKIIAVYNDLPSNQKLWVLASQNFWIIFKNILPEILTTLLLFGFVALSFYLILQSDKKRQEMFQLKTDFISNMTHELKTPIATMSVALEAIERFDLQSVDKKMEYIGIARKEANKLSDLVDKVMQVSKMTQLEIKTKQEYFDLNALIREILSELEPRIVDRKIQVLFENSVEKCEVFSDLENLRIIIYNLIDNAIKYNETEDARIEISSKPNGKYVEVEILDNGKPIPLDFRDKIFEKFYRVPQSGQTHNIKGHGLGLYIVESLAKSIGGMIEYKALDMGNSFVLKNIQTNA</sequence>
<protein>
    <recommendedName>
        <fullName evidence="2">histidine kinase</fullName>
        <ecNumber evidence="2">2.7.13.3</ecNumber>
    </recommendedName>
</protein>
<comment type="catalytic activity">
    <reaction evidence="1">
        <text>ATP + protein L-histidine = ADP + protein N-phospho-L-histidine.</text>
        <dbReference type="EC" id="2.7.13.3"/>
    </reaction>
</comment>
<feature type="transmembrane region" description="Helical" evidence="4">
    <location>
        <begin position="12"/>
        <end position="30"/>
    </location>
</feature>
<dbReference type="Pfam" id="PF02518">
    <property type="entry name" value="HATPase_c"/>
    <property type="match status" value="1"/>
</dbReference>
<dbReference type="SMART" id="SM00388">
    <property type="entry name" value="HisKA"/>
    <property type="match status" value="1"/>
</dbReference>
<dbReference type="Proteomes" id="UP001204144">
    <property type="component" value="Unassembled WGS sequence"/>
</dbReference>
<dbReference type="SMART" id="SM00387">
    <property type="entry name" value="HATPase_c"/>
    <property type="match status" value="1"/>
</dbReference>
<dbReference type="PANTHER" id="PTHR43547">
    <property type="entry name" value="TWO-COMPONENT HISTIDINE KINASE"/>
    <property type="match status" value="1"/>
</dbReference>
<keyword evidence="4" id="KW-0472">Membrane</keyword>
<dbReference type="InterPro" id="IPR003594">
    <property type="entry name" value="HATPase_dom"/>
</dbReference>
<dbReference type="InterPro" id="IPR003661">
    <property type="entry name" value="HisK_dim/P_dom"/>
</dbReference>
<accession>A0AAE3H2L2</accession>
<evidence type="ECO:0000256" key="1">
    <source>
        <dbReference type="ARBA" id="ARBA00000085"/>
    </source>
</evidence>
<keyword evidence="4" id="KW-0812">Transmembrane</keyword>
<dbReference type="EMBL" id="RJUF01000040">
    <property type="protein sequence ID" value="MCP9763802.1"/>
    <property type="molecule type" value="Genomic_DNA"/>
</dbReference>
<keyword evidence="3" id="KW-0597">Phosphoprotein</keyword>
<dbReference type="Gene3D" id="3.30.565.10">
    <property type="entry name" value="Histidine kinase-like ATPase, C-terminal domain"/>
    <property type="match status" value="1"/>
</dbReference>